<dbReference type="Proteomes" id="UP000831684">
    <property type="component" value="Chromosome"/>
</dbReference>
<dbReference type="InterPro" id="IPR036866">
    <property type="entry name" value="RibonucZ/Hydroxyglut_hydro"/>
</dbReference>
<dbReference type="GO" id="GO:0017001">
    <property type="term" value="P:antibiotic catabolic process"/>
    <property type="evidence" value="ECO:0007669"/>
    <property type="project" value="UniProtKB-ARBA"/>
</dbReference>
<dbReference type="EMBL" id="CP083239">
    <property type="protein sequence ID" value="UOK72853.1"/>
    <property type="molecule type" value="Genomic_DNA"/>
</dbReference>
<feature type="domain" description="Metallo-beta-lactamase" evidence="2">
    <location>
        <begin position="51"/>
        <end position="224"/>
    </location>
</feature>
<dbReference type="AlphaFoldDB" id="A0A9E7A4Z0"/>
<evidence type="ECO:0000313" key="3">
    <source>
        <dbReference type="EMBL" id="UOK72853.1"/>
    </source>
</evidence>
<reference evidence="3" key="1">
    <citation type="submission" date="2021-09" db="EMBL/GenBank/DDBJ databases">
        <title>Network and meta-omics reveal the key degrader and cooperation patterns in an efficient 1,4-dioxane-degrading microbial community.</title>
        <authorList>
            <person name="Dai C."/>
        </authorList>
    </citation>
    <scope>NUCLEOTIDE SEQUENCE</scope>
    <source>
        <strain evidence="3">ZM13</strain>
    </source>
</reference>
<gene>
    <name evidence="3" type="ORF">K9D25_09215</name>
</gene>
<dbReference type="InterPro" id="IPR050855">
    <property type="entry name" value="NDM-1-like"/>
</dbReference>
<dbReference type="SUPFAM" id="SSF56281">
    <property type="entry name" value="Metallo-hydrolase/oxidoreductase"/>
    <property type="match status" value="1"/>
</dbReference>
<dbReference type="PANTHER" id="PTHR42951:SF4">
    <property type="entry name" value="ACYL-COENZYME A THIOESTERASE MBLAC2"/>
    <property type="match status" value="1"/>
</dbReference>
<dbReference type="RefSeq" id="WP_244450548.1">
    <property type="nucleotide sequence ID" value="NZ_CP083239.1"/>
</dbReference>
<protein>
    <submittedName>
        <fullName evidence="3">MBL fold metallo-hydrolase</fullName>
    </submittedName>
</protein>
<evidence type="ECO:0000259" key="2">
    <source>
        <dbReference type="SMART" id="SM00849"/>
    </source>
</evidence>
<dbReference type="SMART" id="SM00849">
    <property type="entry name" value="Lactamase_B"/>
    <property type="match status" value="1"/>
</dbReference>
<dbReference type="InterPro" id="IPR001279">
    <property type="entry name" value="Metallo-B-lactamas"/>
</dbReference>
<evidence type="ECO:0000256" key="1">
    <source>
        <dbReference type="ARBA" id="ARBA00005250"/>
    </source>
</evidence>
<organism evidence="3 4">
    <name type="scientific">Ancylobacter polymorphus</name>
    <dbReference type="NCBI Taxonomy" id="223390"/>
    <lineage>
        <taxon>Bacteria</taxon>
        <taxon>Pseudomonadati</taxon>
        <taxon>Pseudomonadota</taxon>
        <taxon>Alphaproteobacteria</taxon>
        <taxon>Hyphomicrobiales</taxon>
        <taxon>Xanthobacteraceae</taxon>
        <taxon>Ancylobacter</taxon>
    </lineage>
</organism>
<sequence length="299" mass="32449">MPAPALLPLGSTMRVLRPHPNIYAFYDGRIDGARAHSAAPNWLDDGAYALGVCVYAVVDGNEALLYDTHISLPHAQMMRRTLEDAGVTSFRVVLSHWHDDHVAGNAVFATDEIIALDRTERALAANRVALENGDPPIFPLVMPNKIITGPTEISVGRLTVKLEPAEIHSHDGLILLLPQLGVMLAGDTLEEPITYVAEAERLPVHIEELKRIRQWGYGRILPNHGAPDVIAAGGYGPELIDATLRYVSKLLHTRIDMALADQDLSTFIAGDLATGTLAYFAPYEAVHASNVKKVLALPG</sequence>
<name>A0A9E7A4Z0_9HYPH</name>
<dbReference type="KEGG" id="apol:K9D25_09215"/>
<comment type="similarity">
    <text evidence="1">Belongs to the metallo-beta-lactamase superfamily. Class-B beta-lactamase family.</text>
</comment>
<dbReference type="Pfam" id="PF00753">
    <property type="entry name" value="Lactamase_B"/>
    <property type="match status" value="1"/>
</dbReference>
<proteinExistence type="inferred from homology"/>
<dbReference type="PANTHER" id="PTHR42951">
    <property type="entry name" value="METALLO-BETA-LACTAMASE DOMAIN-CONTAINING"/>
    <property type="match status" value="1"/>
</dbReference>
<accession>A0A9E7A4Z0</accession>
<dbReference type="Gene3D" id="3.60.15.10">
    <property type="entry name" value="Ribonuclease Z/Hydroxyacylglutathione hydrolase-like"/>
    <property type="match status" value="1"/>
</dbReference>
<evidence type="ECO:0000313" key="4">
    <source>
        <dbReference type="Proteomes" id="UP000831684"/>
    </source>
</evidence>